<name>A0A1L7XR02_9HELO</name>
<keyword evidence="4" id="KW-1185">Reference proteome</keyword>
<dbReference type="PANTHER" id="PTHR10622">
    <property type="entry name" value="HET DOMAIN-CONTAINING PROTEIN"/>
    <property type="match status" value="1"/>
</dbReference>
<accession>A0A1L7XR02</accession>
<evidence type="ECO:0000313" key="4">
    <source>
        <dbReference type="Proteomes" id="UP000184330"/>
    </source>
</evidence>
<evidence type="ECO:0000259" key="2">
    <source>
        <dbReference type="Pfam" id="PF06985"/>
    </source>
</evidence>
<gene>
    <name evidence="3" type="ORF">PAC_17334</name>
</gene>
<reference evidence="3 4" key="1">
    <citation type="submission" date="2016-03" db="EMBL/GenBank/DDBJ databases">
        <authorList>
            <person name="Ploux O."/>
        </authorList>
    </citation>
    <scope>NUCLEOTIDE SEQUENCE [LARGE SCALE GENOMIC DNA]</scope>
    <source>
        <strain evidence="3 4">UAMH 11012</strain>
    </source>
</reference>
<proteinExistence type="predicted"/>
<feature type="domain" description="Heterokaryon incompatibility" evidence="2">
    <location>
        <begin position="33"/>
        <end position="123"/>
    </location>
</feature>
<protein>
    <submittedName>
        <fullName evidence="3">Related to beta transducin-like protein</fullName>
    </submittedName>
</protein>
<evidence type="ECO:0000313" key="3">
    <source>
        <dbReference type="EMBL" id="CZR67435.1"/>
    </source>
</evidence>
<dbReference type="AlphaFoldDB" id="A0A1L7XR02"/>
<dbReference type="OrthoDB" id="674604at2759"/>
<evidence type="ECO:0000256" key="1">
    <source>
        <dbReference type="SAM" id="MobiDB-lite"/>
    </source>
</evidence>
<dbReference type="PANTHER" id="PTHR10622:SF10">
    <property type="entry name" value="HET DOMAIN-CONTAINING PROTEIN"/>
    <property type="match status" value="1"/>
</dbReference>
<dbReference type="InterPro" id="IPR010730">
    <property type="entry name" value="HET"/>
</dbReference>
<feature type="compositionally biased region" description="Basic and acidic residues" evidence="1">
    <location>
        <begin position="247"/>
        <end position="260"/>
    </location>
</feature>
<sequence length="273" mass="31426">MRLLKRDSSGEFSLIEDITDDYKIPPYSKIPPYAILSHTWTEGEEVSFQELLDGTGKAKTGYEKIRFCGERAEHDGLQYFWVDTCCINKSNHSELSEAITSMFRWYRRAVRCYVYLSDVSSPAVNADDSLVELPFEAAFRASRWFTRGWTLQELLATSSVEFFSQEGNRLGDKQSLQQKIHEITGIAVQALQGAELSRFDLHERLSWAQGRQTTRQEDHAYALWGICNVYMPLMYSKGRENATKRLLEETRKPSKGERPRLLPGVGERYDAKN</sequence>
<organism evidence="3 4">
    <name type="scientific">Phialocephala subalpina</name>
    <dbReference type="NCBI Taxonomy" id="576137"/>
    <lineage>
        <taxon>Eukaryota</taxon>
        <taxon>Fungi</taxon>
        <taxon>Dikarya</taxon>
        <taxon>Ascomycota</taxon>
        <taxon>Pezizomycotina</taxon>
        <taxon>Leotiomycetes</taxon>
        <taxon>Helotiales</taxon>
        <taxon>Mollisiaceae</taxon>
        <taxon>Phialocephala</taxon>
        <taxon>Phialocephala fortinii species complex</taxon>
    </lineage>
</organism>
<feature type="region of interest" description="Disordered" evidence="1">
    <location>
        <begin position="247"/>
        <end position="273"/>
    </location>
</feature>
<dbReference type="Proteomes" id="UP000184330">
    <property type="component" value="Unassembled WGS sequence"/>
</dbReference>
<dbReference type="EMBL" id="FJOG01000044">
    <property type="protein sequence ID" value="CZR67435.1"/>
    <property type="molecule type" value="Genomic_DNA"/>
</dbReference>
<dbReference type="Pfam" id="PF06985">
    <property type="entry name" value="HET"/>
    <property type="match status" value="1"/>
</dbReference>